<keyword evidence="4" id="KW-0106">Calcium</keyword>
<accession>A0A291GRX6</accession>
<dbReference type="SUPFAM" id="SSF53649">
    <property type="entry name" value="Alkaline phosphatase-like"/>
    <property type="match status" value="1"/>
</dbReference>
<evidence type="ECO:0000256" key="2">
    <source>
        <dbReference type="ARBA" id="ARBA00022723"/>
    </source>
</evidence>
<comment type="similarity">
    <text evidence="1">Belongs to the sulfatase family.</text>
</comment>
<dbReference type="InterPro" id="IPR050738">
    <property type="entry name" value="Sulfatase"/>
</dbReference>
<evidence type="ECO:0000256" key="5">
    <source>
        <dbReference type="SAM" id="MobiDB-lite"/>
    </source>
</evidence>
<keyword evidence="8" id="KW-1185">Reference proteome</keyword>
<evidence type="ECO:0000256" key="1">
    <source>
        <dbReference type="ARBA" id="ARBA00008779"/>
    </source>
</evidence>
<proteinExistence type="inferred from homology"/>
<dbReference type="InterPro" id="IPR000917">
    <property type="entry name" value="Sulfatase_N"/>
</dbReference>
<gene>
    <name evidence="7" type="ORF">CFK38_16535</name>
</gene>
<dbReference type="CDD" id="cd16149">
    <property type="entry name" value="sulfatase_like"/>
    <property type="match status" value="1"/>
</dbReference>
<feature type="region of interest" description="Disordered" evidence="5">
    <location>
        <begin position="451"/>
        <end position="478"/>
    </location>
</feature>
<dbReference type="PROSITE" id="PS00523">
    <property type="entry name" value="SULFATASE_1"/>
    <property type="match status" value="1"/>
</dbReference>
<name>A0A291GRX6_9MICO</name>
<evidence type="ECO:0000313" key="8">
    <source>
        <dbReference type="Proteomes" id="UP000218165"/>
    </source>
</evidence>
<evidence type="ECO:0000256" key="3">
    <source>
        <dbReference type="ARBA" id="ARBA00022801"/>
    </source>
</evidence>
<dbReference type="EMBL" id="CP023563">
    <property type="protein sequence ID" value="ATG52947.1"/>
    <property type="molecule type" value="Genomic_DNA"/>
</dbReference>
<keyword evidence="2" id="KW-0479">Metal-binding</keyword>
<dbReference type="Gene3D" id="3.40.720.10">
    <property type="entry name" value="Alkaline Phosphatase, subunit A"/>
    <property type="match status" value="1"/>
</dbReference>
<evidence type="ECO:0000256" key="4">
    <source>
        <dbReference type="ARBA" id="ARBA00022837"/>
    </source>
</evidence>
<dbReference type="Pfam" id="PF00884">
    <property type="entry name" value="Sulfatase"/>
    <property type="match status" value="1"/>
</dbReference>
<dbReference type="InterPro" id="IPR024607">
    <property type="entry name" value="Sulfatase_CS"/>
</dbReference>
<dbReference type="GO" id="GO:0004065">
    <property type="term" value="F:arylsulfatase activity"/>
    <property type="evidence" value="ECO:0007669"/>
    <property type="project" value="TreeGrafter"/>
</dbReference>
<dbReference type="InterPro" id="IPR017850">
    <property type="entry name" value="Alkaline_phosphatase_core_sf"/>
</dbReference>
<sequence length="478" mass="52468">MNDAPNILFILTDDQGPWALGRETPELLTPTLDRLAAEGTYLERFFCASPVCSPARASLLTGRMPSAHGVHDWLRPEGVETPGPQSAYIDGLPTLPQALAAGGYHCGLAGKWHVGSSHEPAAGYEYWYPHRLGGSSYYDAPIWEFDEETGRTTAEPREAEEPRYFTDAVGDHGVDFLRRHAAEGEGRPFFLQLATTAPHAPWTNGNHPDELVDLYADTDFPSVPAPAPHPWSNGRVVADPVEHRHRNLAGYAAAVTGIDRMLARVLAEAEEQGLLENTIVLFTSDNGFSCGHHGIWGKGNGTFPLNFWENSIRVPFIAWGPGRIAAGRVSDHLVSATSVFETVLELAGVTAPPDPLRLGRSIAALLTPGEQPVEPLPSEILVLDEYGGNRMLRTERWKYVSRHEGPEELYDLETDPEEEHDLSSDPAVAAVRDDLAARLRERFARCGEPELDGWELPVTGRGQNRPLGSEDRQGSFEQ</sequence>
<dbReference type="Proteomes" id="UP000218165">
    <property type="component" value="Chromosome"/>
</dbReference>
<evidence type="ECO:0000259" key="6">
    <source>
        <dbReference type="Pfam" id="PF00884"/>
    </source>
</evidence>
<feature type="domain" description="Sulfatase N-terminal" evidence="6">
    <location>
        <begin position="5"/>
        <end position="349"/>
    </location>
</feature>
<dbReference type="AlphaFoldDB" id="A0A291GRX6"/>
<organism evidence="7 8">
    <name type="scientific">Brachybacterium vulturis</name>
    <dbReference type="NCBI Taxonomy" id="2017484"/>
    <lineage>
        <taxon>Bacteria</taxon>
        <taxon>Bacillati</taxon>
        <taxon>Actinomycetota</taxon>
        <taxon>Actinomycetes</taxon>
        <taxon>Micrococcales</taxon>
        <taxon>Dermabacteraceae</taxon>
        <taxon>Brachybacterium</taxon>
    </lineage>
</organism>
<dbReference type="OrthoDB" id="9777306at2"/>
<feature type="compositionally biased region" description="Basic and acidic residues" evidence="5">
    <location>
        <begin position="468"/>
        <end position="478"/>
    </location>
</feature>
<evidence type="ECO:0000313" key="7">
    <source>
        <dbReference type="EMBL" id="ATG52947.1"/>
    </source>
</evidence>
<protein>
    <submittedName>
        <fullName evidence="7">Phosphodiesterase</fullName>
    </submittedName>
</protein>
<dbReference type="PANTHER" id="PTHR42693:SF53">
    <property type="entry name" value="ENDO-4-O-SULFATASE"/>
    <property type="match status" value="1"/>
</dbReference>
<reference evidence="8" key="1">
    <citation type="submission" date="2017-09" db="EMBL/GenBank/DDBJ databases">
        <title>Brachybacterium sp. VM2412.</title>
        <authorList>
            <person name="Tak E.J."/>
            <person name="Bae J.-W."/>
        </authorList>
    </citation>
    <scope>NUCLEOTIDE SEQUENCE [LARGE SCALE GENOMIC DNA]</scope>
    <source>
        <strain evidence="8">VM2412</strain>
    </source>
</reference>
<dbReference type="PANTHER" id="PTHR42693">
    <property type="entry name" value="ARYLSULFATASE FAMILY MEMBER"/>
    <property type="match status" value="1"/>
</dbReference>
<dbReference type="KEGG" id="brz:CFK38_16535"/>
<dbReference type="GO" id="GO:0046872">
    <property type="term" value="F:metal ion binding"/>
    <property type="evidence" value="ECO:0007669"/>
    <property type="project" value="UniProtKB-KW"/>
</dbReference>
<dbReference type="RefSeq" id="WP_096804055.1">
    <property type="nucleotide sequence ID" value="NZ_CP023563.1"/>
</dbReference>
<keyword evidence="3" id="KW-0378">Hydrolase</keyword>